<evidence type="ECO:0000256" key="5">
    <source>
        <dbReference type="ARBA" id="ARBA00022989"/>
    </source>
</evidence>
<evidence type="ECO:0000256" key="7">
    <source>
        <dbReference type="SAM" id="Phobius"/>
    </source>
</evidence>
<evidence type="ECO:0000256" key="4">
    <source>
        <dbReference type="ARBA" id="ARBA00022692"/>
    </source>
</evidence>
<feature type="transmembrane region" description="Helical" evidence="7">
    <location>
        <begin position="389"/>
        <end position="409"/>
    </location>
</feature>
<dbReference type="SUPFAM" id="SSF103473">
    <property type="entry name" value="MFS general substrate transporter"/>
    <property type="match status" value="1"/>
</dbReference>
<gene>
    <name evidence="9" type="ORF">KGF56_001579</name>
</gene>
<keyword evidence="4 7" id="KW-0812">Transmembrane</keyword>
<proteinExistence type="inferred from homology"/>
<dbReference type="Gene3D" id="1.20.1720.10">
    <property type="entry name" value="Multidrug resistance protein D"/>
    <property type="match status" value="1"/>
</dbReference>
<dbReference type="InterPro" id="IPR020846">
    <property type="entry name" value="MFS_dom"/>
</dbReference>
<feature type="transmembrane region" description="Helical" evidence="7">
    <location>
        <begin position="241"/>
        <end position="261"/>
    </location>
</feature>
<dbReference type="GO" id="GO:0012505">
    <property type="term" value="C:endomembrane system"/>
    <property type="evidence" value="ECO:0007669"/>
    <property type="project" value="UniProtKB-SubCell"/>
</dbReference>
<keyword evidence="6 7" id="KW-0472">Membrane</keyword>
<feature type="transmembrane region" description="Helical" evidence="7">
    <location>
        <begin position="91"/>
        <end position="112"/>
    </location>
</feature>
<dbReference type="GeneID" id="73379196"/>
<dbReference type="GO" id="GO:0015174">
    <property type="term" value="F:basic amino acid transmembrane transporter activity"/>
    <property type="evidence" value="ECO:0007669"/>
    <property type="project" value="TreeGrafter"/>
</dbReference>
<name>A0AAI9WYP0_9ASCO</name>
<dbReference type="PROSITE" id="PS50850">
    <property type="entry name" value="MFS"/>
    <property type="match status" value="1"/>
</dbReference>
<evidence type="ECO:0000313" key="9">
    <source>
        <dbReference type="EMBL" id="KAI3405561.2"/>
    </source>
</evidence>
<feature type="transmembrane region" description="Helical" evidence="7">
    <location>
        <begin position="151"/>
        <end position="177"/>
    </location>
</feature>
<dbReference type="InterPro" id="IPR011701">
    <property type="entry name" value="MFS"/>
</dbReference>
<evidence type="ECO:0000256" key="2">
    <source>
        <dbReference type="ARBA" id="ARBA00008335"/>
    </source>
</evidence>
<dbReference type="Pfam" id="PF07690">
    <property type="entry name" value="MFS_1"/>
    <property type="match status" value="1"/>
</dbReference>
<dbReference type="PANTHER" id="PTHR23501">
    <property type="entry name" value="MAJOR FACILITATOR SUPERFAMILY"/>
    <property type="match status" value="1"/>
</dbReference>
<reference evidence="9" key="1">
    <citation type="journal article" date="2022" name="DNA Res.">
        <title>Genome analysis of five recently described species of the CUG-Ser clade uncovers Candida theae as a new hybrid lineage with pathogenic potential in the Candida parapsilosis species complex.</title>
        <authorList>
            <person name="Mixao V."/>
            <person name="Del Olmo V."/>
            <person name="Hegedusova E."/>
            <person name="Saus E."/>
            <person name="Pryszcz L."/>
            <person name="Cillingova A."/>
            <person name="Nosek J."/>
            <person name="Gabaldon T."/>
        </authorList>
    </citation>
    <scope>NUCLEOTIDE SEQUENCE</scope>
    <source>
        <strain evidence="9">CBS 10844</strain>
    </source>
</reference>
<feature type="transmembrane region" description="Helical" evidence="7">
    <location>
        <begin position="315"/>
        <end position="336"/>
    </location>
</feature>
<feature type="transmembrane region" description="Helical" evidence="7">
    <location>
        <begin position="118"/>
        <end position="139"/>
    </location>
</feature>
<comment type="subcellular location">
    <subcellularLocation>
        <location evidence="1">Endomembrane system</location>
        <topology evidence="1">Multi-pass membrane protein</topology>
    </subcellularLocation>
</comment>
<dbReference type="GO" id="GO:0000329">
    <property type="term" value="C:fungal-type vacuole membrane"/>
    <property type="evidence" value="ECO:0007669"/>
    <property type="project" value="TreeGrafter"/>
</dbReference>
<feature type="transmembrane region" description="Helical" evidence="7">
    <location>
        <begin position="561"/>
        <end position="579"/>
    </location>
</feature>
<feature type="transmembrane region" description="Helical" evidence="7">
    <location>
        <begin position="282"/>
        <end position="303"/>
    </location>
</feature>
<dbReference type="EMBL" id="JAHUZD010000028">
    <property type="protein sequence ID" value="KAI3405561.2"/>
    <property type="molecule type" value="Genomic_DNA"/>
</dbReference>
<feature type="domain" description="Major facilitator superfamily (MFS) profile" evidence="8">
    <location>
        <begin position="87"/>
        <end position="584"/>
    </location>
</feature>
<evidence type="ECO:0000256" key="3">
    <source>
        <dbReference type="ARBA" id="ARBA00022448"/>
    </source>
</evidence>
<dbReference type="Proteomes" id="UP001202479">
    <property type="component" value="Unassembled WGS sequence"/>
</dbReference>
<feature type="transmembrane region" description="Helical" evidence="7">
    <location>
        <begin position="416"/>
        <end position="435"/>
    </location>
</feature>
<evidence type="ECO:0000256" key="6">
    <source>
        <dbReference type="ARBA" id="ARBA00023136"/>
    </source>
</evidence>
<evidence type="ECO:0000256" key="1">
    <source>
        <dbReference type="ARBA" id="ARBA00004127"/>
    </source>
</evidence>
<keyword evidence="10" id="KW-1185">Reference proteome</keyword>
<dbReference type="RefSeq" id="XP_049181306.1">
    <property type="nucleotide sequence ID" value="XM_049322716.1"/>
</dbReference>
<feature type="transmembrane region" description="Helical" evidence="7">
    <location>
        <begin position="447"/>
        <end position="473"/>
    </location>
</feature>
<protein>
    <recommendedName>
        <fullName evidence="8">Major facilitator superfamily (MFS) profile domain-containing protein</fullName>
    </recommendedName>
</protein>
<feature type="transmembrane region" description="Helical" evidence="7">
    <location>
        <begin position="215"/>
        <end position="235"/>
    </location>
</feature>
<feature type="transmembrane region" description="Helical" evidence="7">
    <location>
        <begin position="357"/>
        <end position="377"/>
    </location>
</feature>
<feature type="transmembrane region" description="Helical" evidence="7">
    <location>
        <begin position="485"/>
        <end position="507"/>
    </location>
</feature>
<dbReference type="Gene3D" id="1.20.1250.20">
    <property type="entry name" value="MFS general substrate transporter like domains"/>
    <property type="match status" value="1"/>
</dbReference>
<dbReference type="InterPro" id="IPR036259">
    <property type="entry name" value="MFS_trans_sf"/>
</dbReference>
<dbReference type="PANTHER" id="PTHR23501:SF191">
    <property type="entry name" value="VACUOLAR BASIC AMINO ACID TRANSPORTER 4"/>
    <property type="match status" value="1"/>
</dbReference>
<keyword evidence="3" id="KW-0813">Transport</keyword>
<evidence type="ECO:0000259" key="8">
    <source>
        <dbReference type="PROSITE" id="PS50850"/>
    </source>
</evidence>
<comment type="caution">
    <text evidence="9">The sequence shown here is derived from an EMBL/GenBank/DDBJ whole genome shotgun (WGS) entry which is preliminary data.</text>
</comment>
<evidence type="ECO:0000313" key="10">
    <source>
        <dbReference type="Proteomes" id="UP001202479"/>
    </source>
</evidence>
<organism evidence="9 10">
    <name type="scientific">Candida oxycetoniae</name>
    <dbReference type="NCBI Taxonomy" id="497107"/>
    <lineage>
        <taxon>Eukaryota</taxon>
        <taxon>Fungi</taxon>
        <taxon>Dikarya</taxon>
        <taxon>Ascomycota</taxon>
        <taxon>Saccharomycotina</taxon>
        <taxon>Pichiomycetes</taxon>
        <taxon>Debaryomycetaceae</taxon>
        <taxon>Candida/Lodderomyces clade</taxon>
        <taxon>Candida</taxon>
    </lineage>
</organism>
<feature type="transmembrane region" description="Helical" evidence="7">
    <location>
        <begin position="183"/>
        <end position="203"/>
    </location>
</feature>
<dbReference type="AlphaFoldDB" id="A0AAI9WYP0"/>
<comment type="similarity">
    <text evidence="2">Belongs to the major facilitator superfamily.</text>
</comment>
<keyword evidence="5 7" id="KW-1133">Transmembrane helix</keyword>
<sequence length="591" mass="63564">MSGEGATEDTNQTRFPHLAPNIIHDPSAETSGLIAGELAAEDGSMISRDNLISHTYGSVSHGELPKNYAIDDPHGGYALPKAQLYTVVSSLFMASYLAALDATVVTTLLSFIASELHAVQNISWIATAYLLSSAAFQPIFGKISDIFGRKLLLIGCCFLFGLGCLICVTDSLVWLVIGRFVTGIGGSGLTSIGTMAMSDLIPLRDRGLYQGLANIFFGLGSASGGIIGGIIADTLGWKYVFALQVPLAVIVGVAIQFNLNLPQGSPGLGAHGQDIWQKLKRVDFLGSIFLISSLMMFLTAASLGGKEISYTSNSFLLMTGGSGLFFAAFVFTEIYISEEPIIPIELLGNRTVLASSLTNWFYTMGVFTTLFYVPVFYTSVKNLTASQNGWRLVPNFLGVSFGSVGAGYYMKKTGRYYKLAIGAGILSVAGVFKITLLNTSTPTWQQYLLLIPSGLGYSCMLTVTLLALIAATPKKFQACTTSIQYTFRSTGSTLGVSIASAIFMNVLSQQLTKNVSAIISDPKLAKRVISRALDSTSYVNEAPKYVRGAIRDSYEAGCKGTFYFALLTIFLGFVSSLFMREHRLHTSINRD</sequence>
<accession>A0AAI9WYP0</accession>